<feature type="non-terminal residue" evidence="2">
    <location>
        <position position="270"/>
    </location>
</feature>
<feature type="non-terminal residue" evidence="2">
    <location>
        <position position="1"/>
    </location>
</feature>
<evidence type="ECO:0000313" key="2">
    <source>
        <dbReference type="EMBL" id="SVD69744.1"/>
    </source>
</evidence>
<dbReference type="GO" id="GO:0005509">
    <property type="term" value="F:calcium ion binding"/>
    <property type="evidence" value="ECO:0007669"/>
    <property type="project" value="InterPro"/>
</dbReference>
<dbReference type="SUPFAM" id="SSF103647">
    <property type="entry name" value="TSP type-3 repeat"/>
    <property type="match status" value="1"/>
</dbReference>
<feature type="compositionally biased region" description="Acidic residues" evidence="1">
    <location>
        <begin position="155"/>
        <end position="184"/>
    </location>
</feature>
<gene>
    <name evidence="2" type="ORF">METZ01_LOCUS422598</name>
</gene>
<feature type="compositionally biased region" description="Acidic residues" evidence="1">
    <location>
        <begin position="227"/>
        <end position="240"/>
    </location>
</feature>
<organism evidence="2">
    <name type="scientific">marine metagenome</name>
    <dbReference type="NCBI Taxonomy" id="408172"/>
    <lineage>
        <taxon>unclassified sequences</taxon>
        <taxon>metagenomes</taxon>
        <taxon>ecological metagenomes</taxon>
    </lineage>
</organism>
<dbReference type="InterPro" id="IPR028974">
    <property type="entry name" value="TSP_type-3_rpt"/>
</dbReference>
<sequence>WYPETDIAIENSVFQETGGISVGAQDRFISLKNNVFIRQTTDPGPAFEIWADYDDTTVAISKNSFMSTDRIALGLKYSASLPGSAIENYWNTNDQTVIESMILDSNDDLNLNGEISYQPYLTEHDIDTVTVINQWSTYINFSDFSDYDWDGEADILDTDDDNDGINDDDDLFPLDETEWEDSDGDGTGNNADMDDDNDGVIDTEDDLPLDASETLDTDGDGTGNNADTDDDGDGVLDGDDPYPLNAPPTLTFSYAGNADKPIAGISITHT</sequence>
<feature type="compositionally biased region" description="Acidic residues" evidence="1">
    <location>
        <begin position="192"/>
        <end position="219"/>
    </location>
</feature>
<dbReference type="Gene3D" id="4.10.1080.10">
    <property type="entry name" value="TSP type-3 repeat"/>
    <property type="match status" value="1"/>
</dbReference>
<reference evidence="2" key="1">
    <citation type="submission" date="2018-05" db="EMBL/GenBank/DDBJ databases">
        <authorList>
            <person name="Lanie J.A."/>
            <person name="Ng W.-L."/>
            <person name="Kazmierczak K.M."/>
            <person name="Andrzejewski T.M."/>
            <person name="Davidsen T.M."/>
            <person name="Wayne K.J."/>
            <person name="Tettelin H."/>
            <person name="Glass J.I."/>
            <person name="Rusch D."/>
            <person name="Podicherti R."/>
            <person name="Tsui H.-C.T."/>
            <person name="Winkler M.E."/>
        </authorList>
    </citation>
    <scope>NUCLEOTIDE SEQUENCE</scope>
</reference>
<name>A0A382XFV9_9ZZZZ</name>
<dbReference type="AlphaFoldDB" id="A0A382XFV9"/>
<proteinExistence type="predicted"/>
<accession>A0A382XFV9</accession>
<dbReference type="EMBL" id="UINC01167305">
    <property type="protein sequence ID" value="SVD69744.1"/>
    <property type="molecule type" value="Genomic_DNA"/>
</dbReference>
<protein>
    <submittedName>
        <fullName evidence="2">Uncharacterized protein</fullName>
    </submittedName>
</protein>
<evidence type="ECO:0000256" key="1">
    <source>
        <dbReference type="SAM" id="MobiDB-lite"/>
    </source>
</evidence>
<feature type="region of interest" description="Disordered" evidence="1">
    <location>
        <begin position="155"/>
        <end position="241"/>
    </location>
</feature>